<dbReference type="eggNOG" id="ENOG50318D6">
    <property type="taxonomic scope" value="Bacteria"/>
</dbReference>
<sequence>MDGRHCCVCGQKLARMDVYILRAQGKICSRCLLERGIPVGGRVSRQTLHRGDGCRSRPSGDLLPAGG</sequence>
<dbReference type="AlphaFoldDB" id="I2Q5G2"/>
<dbReference type="HOGENOM" id="CLU_2805534_0_0_7"/>
<dbReference type="EMBL" id="JH600068">
    <property type="protein sequence ID" value="EIG55018.1"/>
    <property type="molecule type" value="Genomic_DNA"/>
</dbReference>
<dbReference type="STRING" id="596152.DesU5LDRAFT_3394"/>
<name>I2Q5G2_9BACT</name>
<evidence type="ECO:0000256" key="1">
    <source>
        <dbReference type="SAM" id="MobiDB-lite"/>
    </source>
</evidence>
<accession>I2Q5G2</accession>
<gene>
    <name evidence="2" type="ORF">DesU5LDRAFT_3394</name>
</gene>
<feature type="region of interest" description="Disordered" evidence="1">
    <location>
        <begin position="44"/>
        <end position="67"/>
    </location>
</feature>
<organism evidence="2">
    <name type="scientific">Desulfovibrio sp. U5L</name>
    <dbReference type="NCBI Taxonomy" id="596152"/>
    <lineage>
        <taxon>Bacteria</taxon>
        <taxon>Pseudomonadati</taxon>
        <taxon>Thermodesulfobacteriota</taxon>
        <taxon>Desulfovibrionia</taxon>
        <taxon>Desulfovibrionales</taxon>
        <taxon>Desulfovibrionaceae</taxon>
        <taxon>Desulfovibrio</taxon>
    </lineage>
</organism>
<proteinExistence type="predicted"/>
<protein>
    <submittedName>
        <fullName evidence="2">Uncharacterized protein</fullName>
    </submittedName>
</protein>
<evidence type="ECO:0000313" key="2">
    <source>
        <dbReference type="EMBL" id="EIG55018.1"/>
    </source>
</evidence>
<reference evidence="2" key="1">
    <citation type="submission" date="2011-11" db="EMBL/GenBank/DDBJ databases">
        <title>Improved High-Quality Draft sequence of Desulfovibrio sp. U5L.</title>
        <authorList>
            <consortium name="US DOE Joint Genome Institute"/>
            <person name="Lucas S."/>
            <person name="Han J."/>
            <person name="Lapidus A."/>
            <person name="Cheng J.-F."/>
            <person name="Goodwin L."/>
            <person name="Pitluck S."/>
            <person name="Peters L."/>
            <person name="Ovchinnikova G."/>
            <person name="Held B."/>
            <person name="Detter J.C."/>
            <person name="Han C."/>
            <person name="Tapia R."/>
            <person name="Land M."/>
            <person name="Hauser L."/>
            <person name="Kyrpides N."/>
            <person name="Ivanova N."/>
            <person name="Pagani I."/>
            <person name="Gabster J."/>
            <person name="Walker C."/>
            <person name="Stolyar S."/>
            <person name="Stahl D."/>
            <person name="Arkin A."/>
            <person name="Dehal P."/>
            <person name="Hazen T."/>
            <person name="Woyke T."/>
        </authorList>
    </citation>
    <scope>NUCLEOTIDE SEQUENCE [LARGE SCALE GENOMIC DNA]</scope>
    <source>
        <strain evidence="2">U5L</strain>
    </source>
</reference>